<dbReference type="RefSeq" id="WP_344300067.1">
    <property type="nucleotide sequence ID" value="NZ_BAAAQW010000006.1"/>
</dbReference>
<dbReference type="Proteomes" id="UP001500432">
    <property type="component" value="Unassembled WGS sequence"/>
</dbReference>
<dbReference type="EMBL" id="BAAAQW010000006">
    <property type="protein sequence ID" value="GAA2201273.1"/>
    <property type="molecule type" value="Genomic_DNA"/>
</dbReference>
<evidence type="ECO:0000313" key="2">
    <source>
        <dbReference type="Proteomes" id="UP001500432"/>
    </source>
</evidence>
<sequence length="61" mass="5934">MITPGVLAEGLEDDDADLLTLGALAQGSGALGEDEPLESAAEAVLAAEQTGGLLVTDGQGP</sequence>
<accession>A0ABP5NTB4</accession>
<proteinExistence type="predicted"/>
<protein>
    <submittedName>
        <fullName evidence="1">Uncharacterized protein</fullName>
    </submittedName>
</protein>
<evidence type="ECO:0000313" key="1">
    <source>
        <dbReference type="EMBL" id="GAA2201273.1"/>
    </source>
</evidence>
<name>A0ABP5NTB4_9MICC</name>
<gene>
    <name evidence="1" type="ORF">GCM10009849_25070</name>
</gene>
<reference evidence="2" key="1">
    <citation type="journal article" date="2019" name="Int. J. Syst. Evol. Microbiol.">
        <title>The Global Catalogue of Microorganisms (GCM) 10K type strain sequencing project: providing services to taxonomists for standard genome sequencing and annotation.</title>
        <authorList>
            <consortium name="The Broad Institute Genomics Platform"/>
            <consortium name="The Broad Institute Genome Sequencing Center for Infectious Disease"/>
            <person name="Wu L."/>
            <person name="Ma J."/>
        </authorList>
    </citation>
    <scope>NUCLEOTIDE SEQUENCE [LARGE SCALE GENOMIC DNA]</scope>
    <source>
        <strain evidence="2">JCM 16034</strain>
    </source>
</reference>
<comment type="caution">
    <text evidence="1">The sequence shown here is derived from an EMBL/GenBank/DDBJ whole genome shotgun (WGS) entry which is preliminary data.</text>
</comment>
<keyword evidence="2" id="KW-1185">Reference proteome</keyword>
<organism evidence="1 2">
    <name type="scientific">Sinomonas flava</name>
    <dbReference type="NCBI Taxonomy" id="496857"/>
    <lineage>
        <taxon>Bacteria</taxon>
        <taxon>Bacillati</taxon>
        <taxon>Actinomycetota</taxon>
        <taxon>Actinomycetes</taxon>
        <taxon>Micrococcales</taxon>
        <taxon>Micrococcaceae</taxon>
        <taxon>Sinomonas</taxon>
    </lineage>
</organism>